<dbReference type="EMBL" id="CP115149">
    <property type="protein sequence ID" value="WBL36878.1"/>
    <property type="molecule type" value="Genomic_DNA"/>
</dbReference>
<accession>A0ABY7M8L9</accession>
<gene>
    <name evidence="1" type="ORF">O0235_04775</name>
</gene>
<proteinExistence type="predicted"/>
<name>A0ABY7M8L9_9CHLR</name>
<organism evidence="1 2">
    <name type="scientific">Tepidiforma flava</name>
    <dbReference type="NCBI Taxonomy" id="3004094"/>
    <lineage>
        <taxon>Bacteria</taxon>
        <taxon>Bacillati</taxon>
        <taxon>Chloroflexota</taxon>
        <taxon>Tepidiformia</taxon>
        <taxon>Tepidiformales</taxon>
        <taxon>Tepidiformaceae</taxon>
        <taxon>Tepidiforma</taxon>
    </lineage>
</organism>
<reference evidence="1 2" key="1">
    <citation type="journal article" date="2023" name="ISME J.">
        <title>Thermophilic Dehalococcoidia with unusual traits shed light on an unexpected past.</title>
        <authorList>
            <person name="Palmer M."/>
            <person name="Covington J.K."/>
            <person name="Zhou E.M."/>
            <person name="Thomas S.C."/>
            <person name="Habib N."/>
            <person name="Seymour C.O."/>
            <person name="Lai D."/>
            <person name="Johnston J."/>
            <person name="Hashimi A."/>
            <person name="Jiao J.Y."/>
            <person name="Muok A.R."/>
            <person name="Liu L."/>
            <person name="Xian W.D."/>
            <person name="Zhi X.Y."/>
            <person name="Li M.M."/>
            <person name="Silva L.P."/>
            <person name="Bowen B.P."/>
            <person name="Louie K."/>
            <person name="Briegel A."/>
            <person name="Pett-Ridge J."/>
            <person name="Weber P.K."/>
            <person name="Tocheva E.I."/>
            <person name="Woyke T."/>
            <person name="Northen T.R."/>
            <person name="Mayali X."/>
            <person name="Li W.J."/>
            <person name="Hedlund B.P."/>
        </authorList>
    </citation>
    <scope>NUCLEOTIDE SEQUENCE [LARGE SCALE GENOMIC DNA]</scope>
    <source>
        <strain evidence="1 2">YIM 72310</strain>
    </source>
</reference>
<protein>
    <recommendedName>
        <fullName evidence="3">DUF2325 domain-containing protein</fullName>
    </recommendedName>
</protein>
<evidence type="ECO:0008006" key="3">
    <source>
        <dbReference type="Google" id="ProtNLM"/>
    </source>
</evidence>
<evidence type="ECO:0000313" key="2">
    <source>
        <dbReference type="Proteomes" id="UP001212803"/>
    </source>
</evidence>
<dbReference type="RefSeq" id="WP_270057395.1">
    <property type="nucleotide sequence ID" value="NZ_CP115149.1"/>
</dbReference>
<evidence type="ECO:0000313" key="1">
    <source>
        <dbReference type="EMBL" id="WBL36878.1"/>
    </source>
</evidence>
<dbReference type="Proteomes" id="UP001212803">
    <property type="component" value="Chromosome"/>
</dbReference>
<keyword evidence="2" id="KW-1185">Reference proteome</keyword>
<sequence>MSADFAIDDWLREEGLLDDEGLALARAALVAAGLTTGKKQRMAVAKRERAREAAWAALAGWCGAAACRAAADATGKTVVRTVRERCAGCGGSNALQAARAAAAACRRANLRRAVVLGGSPAARQEALRLAQAAGGPELVFVDGDSRVTEGDARADKARADVVLAWAGTPLPHKVSDLYRRREPGDPPIITVPTTGVGQLFRALEEHARNRRP</sequence>